<dbReference type="OrthoDB" id="3990181at2759"/>
<feature type="domain" description="F-box" evidence="1">
    <location>
        <begin position="18"/>
        <end position="49"/>
    </location>
</feature>
<reference evidence="2" key="1">
    <citation type="journal article" date="2021" name="Open Biol.">
        <title>Shared evolutionary footprints suggest mitochondrial oxidative damage underlies multiple complex I losses in fungi.</title>
        <authorList>
            <person name="Schikora-Tamarit M.A."/>
            <person name="Marcet-Houben M."/>
            <person name="Nosek J."/>
            <person name="Gabaldon T."/>
        </authorList>
    </citation>
    <scope>NUCLEOTIDE SEQUENCE</scope>
    <source>
        <strain evidence="2">CBS6075</strain>
    </source>
</reference>
<dbReference type="Proteomes" id="UP000769157">
    <property type="component" value="Unassembled WGS sequence"/>
</dbReference>
<name>A0A9P8PA41_9ASCO</name>
<dbReference type="InterPro" id="IPR001810">
    <property type="entry name" value="F-box_dom"/>
</dbReference>
<comment type="caution">
    <text evidence="2">The sequence shown here is derived from an EMBL/GenBank/DDBJ whole genome shotgun (WGS) entry which is preliminary data.</text>
</comment>
<dbReference type="EMBL" id="JAEUBE010000158">
    <property type="protein sequence ID" value="KAH3668092.1"/>
    <property type="molecule type" value="Genomic_DNA"/>
</dbReference>
<dbReference type="PROSITE" id="PS50181">
    <property type="entry name" value="FBOX"/>
    <property type="match status" value="1"/>
</dbReference>
<sequence>MGLGIKRQKPDALDNIAPNSLAGLPKELLDKILAYTEARDYISVLLSCKTIYQKCHLTVFGLKPLRLQYVGRKGDFRYNWNLQTTWNLLVHMAENPEIYAQIKIFQLKNDISIREFQKTHKDLKHHSRRDKVRDPVVNYHEIPKNLILVLPKFVNLRYLKVDVGDFIFLRNLLEALPAKLKGLQININVSHPDFSPKKAQTPKLRCKGLKSLTICSSGKAPMIYGKLKSRHVMKVPSRYLIEETTFSNLIKQKFENDDKSIKKQPYLKFFGEMMAQLVETNSATLYSIDIRGMDAMLVFLSGNMDKPMPNLRVIKLCNLSIPRLNWWLPSLEHLNSNKRLFLSGNTSLVLPPIVVIFSRLFNPMGSSNNSYCRARFFGDPEHQWFSMGGEAKRFWEEIYYH</sequence>
<dbReference type="AlphaFoldDB" id="A0A9P8PA41"/>
<proteinExistence type="predicted"/>
<keyword evidence="3" id="KW-1185">Reference proteome</keyword>
<organism evidence="2 3">
    <name type="scientific">Ogataea philodendri</name>
    <dbReference type="NCBI Taxonomy" id="1378263"/>
    <lineage>
        <taxon>Eukaryota</taxon>
        <taxon>Fungi</taxon>
        <taxon>Dikarya</taxon>
        <taxon>Ascomycota</taxon>
        <taxon>Saccharomycotina</taxon>
        <taxon>Pichiomycetes</taxon>
        <taxon>Pichiales</taxon>
        <taxon>Pichiaceae</taxon>
        <taxon>Ogataea</taxon>
    </lineage>
</organism>
<protein>
    <recommendedName>
        <fullName evidence="1">F-box domain-containing protein</fullName>
    </recommendedName>
</protein>
<reference evidence="2" key="2">
    <citation type="submission" date="2021-01" db="EMBL/GenBank/DDBJ databases">
        <authorList>
            <person name="Schikora-Tamarit M.A."/>
        </authorList>
    </citation>
    <scope>NUCLEOTIDE SEQUENCE</scope>
    <source>
        <strain evidence="2">CBS6075</strain>
    </source>
</reference>
<dbReference type="GeneID" id="70233813"/>
<evidence type="ECO:0000313" key="3">
    <source>
        <dbReference type="Proteomes" id="UP000769157"/>
    </source>
</evidence>
<evidence type="ECO:0000313" key="2">
    <source>
        <dbReference type="EMBL" id="KAH3668092.1"/>
    </source>
</evidence>
<evidence type="ECO:0000259" key="1">
    <source>
        <dbReference type="PROSITE" id="PS50181"/>
    </source>
</evidence>
<accession>A0A9P8PA41</accession>
<dbReference type="RefSeq" id="XP_046062506.1">
    <property type="nucleotide sequence ID" value="XM_046202651.1"/>
</dbReference>
<gene>
    <name evidence="2" type="ORF">OGAPHI_001846</name>
</gene>